<gene>
    <name evidence="4" type="ORF">FA13DRAFT_1762191</name>
</gene>
<dbReference type="OrthoDB" id="10252740at2759"/>
<protein>
    <submittedName>
        <fullName evidence="4">Piwi-domain-containing protein</fullName>
    </submittedName>
</protein>
<dbReference type="PROSITE" id="PS50822">
    <property type="entry name" value="PIWI"/>
    <property type="match status" value="1"/>
</dbReference>
<dbReference type="AlphaFoldDB" id="A0A4Y7TP48"/>
<reference evidence="4 5" key="1">
    <citation type="journal article" date="2019" name="Nat. Ecol. Evol.">
        <title>Megaphylogeny resolves global patterns of mushroom evolution.</title>
        <authorList>
            <person name="Varga T."/>
            <person name="Krizsan K."/>
            <person name="Foldi C."/>
            <person name="Dima B."/>
            <person name="Sanchez-Garcia M."/>
            <person name="Sanchez-Ramirez S."/>
            <person name="Szollosi G.J."/>
            <person name="Szarkandi J.G."/>
            <person name="Papp V."/>
            <person name="Albert L."/>
            <person name="Andreopoulos W."/>
            <person name="Angelini C."/>
            <person name="Antonin V."/>
            <person name="Barry K.W."/>
            <person name="Bougher N.L."/>
            <person name="Buchanan P."/>
            <person name="Buyck B."/>
            <person name="Bense V."/>
            <person name="Catcheside P."/>
            <person name="Chovatia M."/>
            <person name="Cooper J."/>
            <person name="Damon W."/>
            <person name="Desjardin D."/>
            <person name="Finy P."/>
            <person name="Geml J."/>
            <person name="Haridas S."/>
            <person name="Hughes K."/>
            <person name="Justo A."/>
            <person name="Karasinski D."/>
            <person name="Kautmanova I."/>
            <person name="Kiss B."/>
            <person name="Kocsube S."/>
            <person name="Kotiranta H."/>
            <person name="LaButti K.M."/>
            <person name="Lechner B.E."/>
            <person name="Liimatainen K."/>
            <person name="Lipzen A."/>
            <person name="Lukacs Z."/>
            <person name="Mihaltcheva S."/>
            <person name="Morgado L.N."/>
            <person name="Niskanen T."/>
            <person name="Noordeloos M.E."/>
            <person name="Ohm R.A."/>
            <person name="Ortiz-Santana B."/>
            <person name="Ovrebo C."/>
            <person name="Racz N."/>
            <person name="Riley R."/>
            <person name="Savchenko A."/>
            <person name="Shiryaev A."/>
            <person name="Soop K."/>
            <person name="Spirin V."/>
            <person name="Szebenyi C."/>
            <person name="Tomsovsky M."/>
            <person name="Tulloss R.E."/>
            <person name="Uehling J."/>
            <person name="Grigoriev I.V."/>
            <person name="Vagvolgyi C."/>
            <person name="Papp T."/>
            <person name="Martin F.M."/>
            <person name="Miettinen O."/>
            <person name="Hibbett D.S."/>
            <person name="Nagy L.G."/>
        </authorList>
    </citation>
    <scope>NUCLEOTIDE SEQUENCE [LARGE SCALE GENOMIC DNA]</scope>
    <source>
        <strain evidence="4 5">FP101781</strain>
    </source>
</reference>
<dbReference type="InterPro" id="IPR012337">
    <property type="entry name" value="RNaseH-like_sf"/>
</dbReference>
<evidence type="ECO:0000313" key="5">
    <source>
        <dbReference type="Proteomes" id="UP000298030"/>
    </source>
</evidence>
<dbReference type="Pfam" id="PF08699">
    <property type="entry name" value="ArgoL1"/>
    <property type="match status" value="1"/>
</dbReference>
<dbReference type="Gene3D" id="2.170.260.10">
    <property type="entry name" value="paz domain"/>
    <property type="match status" value="1"/>
</dbReference>
<dbReference type="Pfam" id="PF02171">
    <property type="entry name" value="Piwi"/>
    <property type="match status" value="1"/>
</dbReference>
<feature type="domain" description="Piwi" evidence="3">
    <location>
        <begin position="539"/>
        <end position="845"/>
    </location>
</feature>
<dbReference type="STRING" id="71717.A0A4Y7TP48"/>
<dbReference type="InterPro" id="IPR014811">
    <property type="entry name" value="ArgoL1"/>
</dbReference>
<dbReference type="InterPro" id="IPR003165">
    <property type="entry name" value="Piwi"/>
</dbReference>
<dbReference type="InterPro" id="IPR036085">
    <property type="entry name" value="PAZ_dom_sf"/>
</dbReference>
<dbReference type="SMART" id="SM00950">
    <property type="entry name" value="Piwi"/>
    <property type="match status" value="1"/>
</dbReference>
<dbReference type="InterPro" id="IPR036397">
    <property type="entry name" value="RNaseH_sf"/>
</dbReference>
<proteinExistence type="predicted"/>
<dbReference type="SUPFAM" id="SSF53098">
    <property type="entry name" value="Ribonuclease H-like"/>
    <property type="match status" value="1"/>
</dbReference>
<dbReference type="InterPro" id="IPR003100">
    <property type="entry name" value="PAZ_dom"/>
</dbReference>
<name>A0A4Y7TP48_COPMI</name>
<dbReference type="Pfam" id="PF02170">
    <property type="entry name" value="PAZ"/>
    <property type="match status" value="1"/>
</dbReference>
<dbReference type="InterPro" id="IPR032474">
    <property type="entry name" value="Argonaute_N"/>
</dbReference>
<accession>A0A4Y7TP48</accession>
<dbReference type="CDD" id="cd02846">
    <property type="entry name" value="PAZ_argonaute_like"/>
    <property type="match status" value="1"/>
</dbReference>
<organism evidence="4 5">
    <name type="scientific">Coprinellus micaceus</name>
    <name type="common">Glistening ink-cap mushroom</name>
    <name type="synonym">Coprinus micaceus</name>
    <dbReference type="NCBI Taxonomy" id="71717"/>
    <lineage>
        <taxon>Eukaryota</taxon>
        <taxon>Fungi</taxon>
        <taxon>Dikarya</taxon>
        <taxon>Basidiomycota</taxon>
        <taxon>Agaricomycotina</taxon>
        <taxon>Agaricomycetes</taxon>
        <taxon>Agaricomycetidae</taxon>
        <taxon>Agaricales</taxon>
        <taxon>Agaricineae</taxon>
        <taxon>Psathyrellaceae</taxon>
        <taxon>Coprinellus</taxon>
    </lineage>
</organism>
<sequence length="902" mass="101209">MYPGRGRGNQRTPPTGPRLDRRPQSGRPQERVETKDRAIVVTTNCFRITKLPTAEYVMYDVTFAPENGEPIKKDHVKRKEELVRHMQNMVAPHVFTVPLLYDGGAIAYAHPNTSNALGSEQTFRVHLRHAGPPPPEIRNAVVIKLKLTKAGTIAATEINEVVIHGRDSPRRTELLNFMQLIVRQATNNVHANNGRAYFPERGLNFPGHNHLELRTGIFHSVRPAIGQAVVVVDTSVAIFYRKFSLIDALLAFFNTRDIRFLEKSEGFKERLGAINHIFKGIFIRETKGGRKGGRRKIKGFQSDGALYQFENDDGVTLTIAQHYQQVNNQRLAHHRLPGVIVATKPKLIIIPMELCDIEPNQFYRKAMNDRATSEIMSIARLDPPDKMDAIKEGARQYQLAQALNFSGMEVESRPLDVPAIVKPPPQVQYSTGVAVVRDGKWNLIRQKVIVPAKHSRWALLNLALMKMPSRDLDRHISSFVQGVRALGLSLDNTPLIQKSAGPQQLTMVLEELRRDIEKTCGSGIFNPDKSKEPNCPNFFVLIILEKDGIEPRSVLKHWGDVAHGIVTQCVCVDKVTRLSERSAPQYWANVALKLNPRLGGENSRVAQSNVMNELAKTVSMIVGADVGHPGPGVYKPSTVALVYNLNPFATKYGAITQLQDPRQEIVSNLESMMKEAMEALMEIARSPLKNIVFFRDGVSEGEYDAVKDVEVKAINAAIDALWATYKPLVNKGFPKPKLTYLVVGKRHHTIFFPAQRMASEKIENCPAGVVVNQGITQPTTKDFYLLSHAAIIGTSRSSHYIVLQDEVFGGDTPKIEELAYALCHVYAKATRSVSIPAPVYYADLVCLRHSYHFAPGVEYRLRAANSPASEFPEQRRPPFDLQPWRASFEPPHRYVRHNMYFL</sequence>
<evidence type="ECO:0000256" key="1">
    <source>
        <dbReference type="SAM" id="MobiDB-lite"/>
    </source>
</evidence>
<keyword evidence="5" id="KW-1185">Reference proteome</keyword>
<dbReference type="SUPFAM" id="SSF101690">
    <property type="entry name" value="PAZ domain"/>
    <property type="match status" value="1"/>
</dbReference>
<dbReference type="PROSITE" id="PS50821">
    <property type="entry name" value="PAZ"/>
    <property type="match status" value="1"/>
</dbReference>
<feature type="domain" description="PAZ" evidence="2">
    <location>
        <begin position="256"/>
        <end position="359"/>
    </location>
</feature>
<feature type="region of interest" description="Disordered" evidence="1">
    <location>
        <begin position="1"/>
        <end position="34"/>
    </location>
</feature>
<dbReference type="GO" id="GO:0003723">
    <property type="term" value="F:RNA binding"/>
    <property type="evidence" value="ECO:0007669"/>
    <property type="project" value="InterPro"/>
</dbReference>
<dbReference type="Gene3D" id="3.40.50.2300">
    <property type="match status" value="1"/>
</dbReference>
<dbReference type="Proteomes" id="UP000298030">
    <property type="component" value="Unassembled WGS sequence"/>
</dbReference>
<evidence type="ECO:0000259" key="2">
    <source>
        <dbReference type="PROSITE" id="PS50821"/>
    </source>
</evidence>
<feature type="compositionally biased region" description="Basic and acidic residues" evidence="1">
    <location>
        <begin position="18"/>
        <end position="34"/>
    </location>
</feature>
<dbReference type="Pfam" id="PF16486">
    <property type="entry name" value="ArgoN"/>
    <property type="match status" value="1"/>
</dbReference>
<dbReference type="Gene3D" id="3.30.420.10">
    <property type="entry name" value="Ribonuclease H-like superfamily/Ribonuclease H"/>
    <property type="match status" value="1"/>
</dbReference>
<comment type="caution">
    <text evidence="4">The sequence shown here is derived from an EMBL/GenBank/DDBJ whole genome shotgun (WGS) entry which is preliminary data.</text>
</comment>
<evidence type="ECO:0000313" key="4">
    <source>
        <dbReference type="EMBL" id="TEB35970.1"/>
    </source>
</evidence>
<evidence type="ECO:0000259" key="3">
    <source>
        <dbReference type="PROSITE" id="PS50822"/>
    </source>
</evidence>
<dbReference type="PANTHER" id="PTHR22891">
    <property type="entry name" value="EUKARYOTIC TRANSLATION INITIATION FACTOR 2C"/>
    <property type="match status" value="1"/>
</dbReference>
<dbReference type="EMBL" id="QPFP01000006">
    <property type="protein sequence ID" value="TEB35970.1"/>
    <property type="molecule type" value="Genomic_DNA"/>
</dbReference>